<evidence type="ECO:0000256" key="1">
    <source>
        <dbReference type="SAM" id="SignalP"/>
    </source>
</evidence>
<reference evidence="3 4" key="1">
    <citation type="journal article" date="2017" name="Nat. Ecol. Evol.">
        <title>Scallop genome provides insights into evolution of bilaterian karyotype and development.</title>
        <authorList>
            <person name="Wang S."/>
            <person name="Zhang J."/>
            <person name="Jiao W."/>
            <person name="Li J."/>
            <person name="Xun X."/>
            <person name="Sun Y."/>
            <person name="Guo X."/>
            <person name="Huan P."/>
            <person name="Dong B."/>
            <person name="Zhang L."/>
            <person name="Hu X."/>
            <person name="Sun X."/>
            <person name="Wang J."/>
            <person name="Zhao C."/>
            <person name="Wang Y."/>
            <person name="Wang D."/>
            <person name="Huang X."/>
            <person name="Wang R."/>
            <person name="Lv J."/>
            <person name="Li Y."/>
            <person name="Zhang Z."/>
            <person name="Liu B."/>
            <person name="Lu W."/>
            <person name="Hui Y."/>
            <person name="Liang J."/>
            <person name="Zhou Z."/>
            <person name="Hou R."/>
            <person name="Li X."/>
            <person name="Liu Y."/>
            <person name="Li H."/>
            <person name="Ning X."/>
            <person name="Lin Y."/>
            <person name="Zhao L."/>
            <person name="Xing Q."/>
            <person name="Dou J."/>
            <person name="Li Y."/>
            <person name="Mao J."/>
            <person name="Guo H."/>
            <person name="Dou H."/>
            <person name="Li T."/>
            <person name="Mu C."/>
            <person name="Jiang W."/>
            <person name="Fu Q."/>
            <person name="Fu X."/>
            <person name="Miao Y."/>
            <person name="Liu J."/>
            <person name="Yu Q."/>
            <person name="Li R."/>
            <person name="Liao H."/>
            <person name="Li X."/>
            <person name="Kong Y."/>
            <person name="Jiang Z."/>
            <person name="Chourrout D."/>
            <person name="Li R."/>
            <person name="Bao Z."/>
        </authorList>
    </citation>
    <scope>NUCLEOTIDE SEQUENCE [LARGE SCALE GENOMIC DNA]</scope>
    <source>
        <strain evidence="3 4">PY_sf001</strain>
    </source>
</reference>
<dbReference type="Gene3D" id="3.10.100.10">
    <property type="entry name" value="Mannose-Binding Protein A, subunit A"/>
    <property type="match status" value="1"/>
</dbReference>
<sequence length="486" mass="52660">MLVQVTVLVLVLGLANGQTTCADAVDPNICRLLASESFGLKDVCTDPCLARTCQKTCGKCPLQCYSCHNVMSPDDCQNIITCPSGEHNCIATESYNDNFEKVFQLGCALKDVCQRNFGGPTGKRSQLDGGCCGADLCNHNISNTPSTAQPLAGIVLTTPAATLAPNSIQPSAVTMSPTVPASSPCADFNNELCTQLAFAMPDICSNDCIASKVCPSMCGKCLSCFNCDNVQNPSDCQSTVTCRSGQRCYITETYNTMTFEHGFRTGCIDDKLCSNLTYGSPVSGSGPALIGRRSHFHLSLDGDCCGSDLCNDRVQTTQAPIATTPGPAITNKPSGPSGAPNPQVCNWNGDCPPGFHAHNRMCYNFGPTEMEWDDALGYCKERCSHLAELKTDYQLQNVMNYFRHQPNSGYDAMEDYYIGAVDRGVGMWTWFYSGDEVDRDLITPSFHTHKYDHCATVFFEIDDDDSGIGNVLCDEVFRPMCQVNQA</sequence>
<feature type="signal peptide" evidence="1">
    <location>
        <begin position="1"/>
        <end position="17"/>
    </location>
</feature>
<dbReference type="Proteomes" id="UP000242188">
    <property type="component" value="Unassembled WGS sequence"/>
</dbReference>
<proteinExistence type="predicted"/>
<dbReference type="AlphaFoldDB" id="A0A210QTG2"/>
<dbReference type="SMART" id="SM00034">
    <property type="entry name" value="CLECT"/>
    <property type="match status" value="1"/>
</dbReference>
<dbReference type="InterPro" id="IPR016187">
    <property type="entry name" value="CTDL_fold"/>
</dbReference>
<dbReference type="Pfam" id="PF00021">
    <property type="entry name" value="UPAR_LY6"/>
    <property type="match status" value="2"/>
</dbReference>
<dbReference type="SMART" id="SM00134">
    <property type="entry name" value="LU"/>
    <property type="match status" value="2"/>
</dbReference>
<dbReference type="OrthoDB" id="6100031at2759"/>
<dbReference type="EMBL" id="NEDP02002007">
    <property type="protein sequence ID" value="OWF52000.1"/>
    <property type="molecule type" value="Genomic_DNA"/>
</dbReference>
<evidence type="ECO:0000313" key="3">
    <source>
        <dbReference type="EMBL" id="OWF52000.1"/>
    </source>
</evidence>
<dbReference type="InterPro" id="IPR016054">
    <property type="entry name" value="LY6_UPA_recep-like"/>
</dbReference>
<protein>
    <recommendedName>
        <fullName evidence="2">C-type lectin domain-containing protein</fullName>
    </recommendedName>
</protein>
<comment type="caution">
    <text evidence="3">The sequence shown here is derived from an EMBL/GenBank/DDBJ whole genome shotgun (WGS) entry which is preliminary data.</text>
</comment>
<organism evidence="3 4">
    <name type="scientific">Mizuhopecten yessoensis</name>
    <name type="common">Japanese scallop</name>
    <name type="synonym">Patinopecten yessoensis</name>
    <dbReference type="NCBI Taxonomy" id="6573"/>
    <lineage>
        <taxon>Eukaryota</taxon>
        <taxon>Metazoa</taxon>
        <taxon>Spiralia</taxon>
        <taxon>Lophotrochozoa</taxon>
        <taxon>Mollusca</taxon>
        <taxon>Bivalvia</taxon>
        <taxon>Autobranchia</taxon>
        <taxon>Pteriomorphia</taxon>
        <taxon>Pectinida</taxon>
        <taxon>Pectinoidea</taxon>
        <taxon>Pectinidae</taxon>
        <taxon>Mizuhopecten</taxon>
    </lineage>
</organism>
<dbReference type="InterPro" id="IPR001304">
    <property type="entry name" value="C-type_lectin-like"/>
</dbReference>
<dbReference type="Gene3D" id="2.10.60.10">
    <property type="entry name" value="CD59"/>
    <property type="match status" value="1"/>
</dbReference>
<evidence type="ECO:0000259" key="2">
    <source>
        <dbReference type="PROSITE" id="PS50041"/>
    </source>
</evidence>
<accession>A0A210QTG2</accession>
<name>A0A210QTG2_MIZYE</name>
<evidence type="ECO:0000313" key="4">
    <source>
        <dbReference type="Proteomes" id="UP000242188"/>
    </source>
</evidence>
<dbReference type="InterPro" id="IPR016186">
    <property type="entry name" value="C-type_lectin-like/link_sf"/>
</dbReference>
<dbReference type="InterPro" id="IPR045860">
    <property type="entry name" value="Snake_toxin-like_sf"/>
</dbReference>
<dbReference type="SUPFAM" id="SSF57302">
    <property type="entry name" value="Snake toxin-like"/>
    <property type="match status" value="1"/>
</dbReference>
<keyword evidence="1" id="KW-0732">Signal</keyword>
<feature type="chain" id="PRO_5011967603" description="C-type lectin domain-containing protein" evidence="1">
    <location>
        <begin position="18"/>
        <end position="486"/>
    </location>
</feature>
<dbReference type="CDD" id="cd00037">
    <property type="entry name" value="CLECT"/>
    <property type="match status" value="1"/>
</dbReference>
<feature type="domain" description="C-type lectin" evidence="2">
    <location>
        <begin position="358"/>
        <end position="482"/>
    </location>
</feature>
<gene>
    <name evidence="3" type="ORF">KP79_PYT06696</name>
</gene>
<dbReference type="PROSITE" id="PS50041">
    <property type="entry name" value="C_TYPE_LECTIN_2"/>
    <property type="match status" value="1"/>
</dbReference>
<dbReference type="SUPFAM" id="SSF56436">
    <property type="entry name" value="C-type lectin-like"/>
    <property type="match status" value="1"/>
</dbReference>
<keyword evidence="4" id="KW-1185">Reference proteome</keyword>